<evidence type="ECO:0000259" key="1">
    <source>
        <dbReference type="Pfam" id="PF11716"/>
    </source>
</evidence>
<dbReference type="GO" id="GO:0046872">
    <property type="term" value="F:metal ion binding"/>
    <property type="evidence" value="ECO:0007669"/>
    <property type="project" value="InterPro"/>
</dbReference>
<gene>
    <name evidence="2" type="ORF">ABLG96_11495</name>
</gene>
<dbReference type="EMBL" id="CP159218">
    <property type="protein sequence ID" value="XCG61911.1"/>
    <property type="molecule type" value="Genomic_DNA"/>
</dbReference>
<dbReference type="SUPFAM" id="SSF109854">
    <property type="entry name" value="DinB/YfiT-like putative metalloenzymes"/>
    <property type="match status" value="1"/>
</dbReference>
<dbReference type="Gene3D" id="1.20.120.450">
    <property type="entry name" value="dinb family like domain"/>
    <property type="match status" value="1"/>
</dbReference>
<protein>
    <submittedName>
        <fullName evidence="2">TIGR03086 family metal-binding protein</fullName>
    </submittedName>
</protein>
<dbReference type="AlphaFoldDB" id="A0AAU8DLW2"/>
<evidence type="ECO:0000313" key="2">
    <source>
        <dbReference type="EMBL" id="XCG61911.1"/>
    </source>
</evidence>
<dbReference type="RefSeq" id="WP_353647527.1">
    <property type="nucleotide sequence ID" value="NZ_CP159218.1"/>
</dbReference>
<reference evidence="2" key="1">
    <citation type="submission" date="2024-05" db="EMBL/GenBank/DDBJ databases">
        <authorList>
            <person name="Cai S.Y."/>
            <person name="Jin L.M."/>
            <person name="Li H.R."/>
        </authorList>
    </citation>
    <scope>NUCLEOTIDE SEQUENCE</scope>
    <source>
        <strain evidence="2">A5-74</strain>
    </source>
</reference>
<sequence>MFDLTPATDELARLVRGVSDEQLGAPTPCPELTVGELLGHVHGLSIAFRDAAAKIDGPTTRTAPTDSTPQLPADWRTAIPQALTELGGGWRSPAAWTGMTAAGGLDLPGEITGAIAGNEVTIHAWDLAAATDQDFHPCPVALEHSFGFCAATPDGQRDGGLFGPVVQVPSDAPLLDRTLGVAGRDPQWAPSS</sequence>
<dbReference type="InterPro" id="IPR024344">
    <property type="entry name" value="MDMPI_metal-binding"/>
</dbReference>
<dbReference type="InterPro" id="IPR017517">
    <property type="entry name" value="Maleyloyr_isom"/>
</dbReference>
<dbReference type="Pfam" id="PF11716">
    <property type="entry name" value="MDMPI_N"/>
    <property type="match status" value="1"/>
</dbReference>
<feature type="domain" description="Mycothiol-dependent maleylpyruvate isomerase metal-binding" evidence="1">
    <location>
        <begin position="5"/>
        <end position="128"/>
    </location>
</feature>
<accession>A0AAU8DLW2</accession>
<dbReference type="NCBIfam" id="TIGR03086">
    <property type="entry name" value="TIGR03086 family metal-binding protein"/>
    <property type="match status" value="1"/>
</dbReference>
<name>A0AAU8DLW2_9ACTN</name>
<dbReference type="NCBIfam" id="TIGR03083">
    <property type="entry name" value="maleylpyruvate isomerase family mycothiol-dependent enzyme"/>
    <property type="match status" value="1"/>
</dbReference>
<dbReference type="InterPro" id="IPR017520">
    <property type="entry name" value="CHP03086"/>
</dbReference>
<proteinExistence type="predicted"/>
<organism evidence="2">
    <name type="scientific">Nakamurella sp. A5-74</name>
    <dbReference type="NCBI Taxonomy" id="3158264"/>
    <lineage>
        <taxon>Bacteria</taxon>
        <taxon>Bacillati</taxon>
        <taxon>Actinomycetota</taxon>
        <taxon>Actinomycetes</taxon>
        <taxon>Nakamurellales</taxon>
        <taxon>Nakamurellaceae</taxon>
        <taxon>Nakamurella</taxon>
    </lineage>
</organism>
<dbReference type="InterPro" id="IPR034660">
    <property type="entry name" value="DinB/YfiT-like"/>
</dbReference>